<dbReference type="EnsemblPlants" id="OGLUM05G00940.1">
    <property type="protein sequence ID" value="OGLUM05G00940.1"/>
    <property type="gene ID" value="OGLUM05G00940"/>
</dbReference>
<name>A0A0D9ZTD3_9ORYZ</name>
<evidence type="ECO:0000313" key="2">
    <source>
        <dbReference type="EnsemblPlants" id="OGLUM05G00940.1"/>
    </source>
</evidence>
<feature type="domain" description="DUF6598" evidence="1">
    <location>
        <begin position="117"/>
        <end position="357"/>
    </location>
</feature>
<reference evidence="2" key="2">
    <citation type="submission" date="2018-05" db="EMBL/GenBank/DDBJ databases">
        <title>OgluRS3 (Oryza glumaepatula Reference Sequence Version 3).</title>
        <authorList>
            <person name="Zhang J."/>
            <person name="Kudrna D."/>
            <person name="Lee S."/>
            <person name="Talag J."/>
            <person name="Welchert J."/>
            <person name="Wing R.A."/>
        </authorList>
    </citation>
    <scope>NUCLEOTIDE SEQUENCE [LARGE SCALE GENOMIC DNA]</scope>
</reference>
<proteinExistence type="predicted"/>
<protein>
    <recommendedName>
        <fullName evidence="1">DUF6598 domain-containing protein</fullName>
    </recommendedName>
</protein>
<evidence type="ECO:0000313" key="3">
    <source>
        <dbReference type="Proteomes" id="UP000026961"/>
    </source>
</evidence>
<accession>A0A0D9ZTD3</accession>
<dbReference type="Proteomes" id="UP000026961">
    <property type="component" value="Chromosome 5"/>
</dbReference>
<dbReference type="PANTHER" id="PTHR33065:SF163">
    <property type="entry name" value="OS05G0112700 PROTEIN"/>
    <property type="match status" value="1"/>
</dbReference>
<dbReference type="Gramene" id="OGLUM05G00940.1">
    <property type="protein sequence ID" value="OGLUM05G00940.1"/>
    <property type="gene ID" value="OGLUM05G00940"/>
</dbReference>
<dbReference type="STRING" id="40148.A0A0D9ZTD3"/>
<evidence type="ECO:0000259" key="1">
    <source>
        <dbReference type="Pfam" id="PF20241"/>
    </source>
</evidence>
<keyword evidence="3" id="KW-1185">Reference proteome</keyword>
<dbReference type="PANTHER" id="PTHR33065">
    <property type="entry name" value="OS07G0486400 PROTEIN"/>
    <property type="match status" value="1"/>
</dbReference>
<dbReference type="AlphaFoldDB" id="A0A0D9ZTD3"/>
<dbReference type="InterPro" id="IPR046533">
    <property type="entry name" value="DUF6598"/>
</dbReference>
<dbReference type="HOGENOM" id="CLU_030845_4_0_1"/>
<organism evidence="2">
    <name type="scientific">Oryza glumipatula</name>
    <dbReference type="NCBI Taxonomy" id="40148"/>
    <lineage>
        <taxon>Eukaryota</taxon>
        <taxon>Viridiplantae</taxon>
        <taxon>Streptophyta</taxon>
        <taxon>Embryophyta</taxon>
        <taxon>Tracheophyta</taxon>
        <taxon>Spermatophyta</taxon>
        <taxon>Magnoliopsida</taxon>
        <taxon>Liliopsida</taxon>
        <taxon>Poales</taxon>
        <taxon>Poaceae</taxon>
        <taxon>BOP clade</taxon>
        <taxon>Oryzoideae</taxon>
        <taxon>Oryzeae</taxon>
        <taxon>Oryzinae</taxon>
        <taxon>Oryza</taxon>
    </lineage>
</organism>
<dbReference type="Pfam" id="PF20241">
    <property type="entry name" value="DUF6598"/>
    <property type="match status" value="1"/>
</dbReference>
<sequence length="362" mass="39460">MAEDGARGGDDEWSNLLPFFYDEAAARADGERALERQREKERKEAEHKAWREACDAARDKILEYDPKHGCRTYTRLWFCSSILFNLDEESPIGPMCRTVDRGQPPLHRAGDSRLRMSLNVLAVNIVSSDVGYPVLVYGTVIARDDETLVLTGPTRSIEVSDSVFFEVNLKLEEKEEDDGDVVVDDREFSKGLIEFRSLSMPKGVEDVVVGSCSTLDSRLSTVELSYAYIGGAVEAAVDVTLRLPAAAGAGRHRRCFHGQITACSSSIPDASIVLYDSSKVNATSNSSAGGAAGDVAVDLARRVMAVRAADELVLTLIAAAGDADCHHYRTNVEFTPRICGSESLEVSICGIKLLIKVSWSAF</sequence>
<reference evidence="2" key="1">
    <citation type="submission" date="2015-04" db="UniProtKB">
        <authorList>
            <consortium name="EnsemblPlants"/>
        </authorList>
    </citation>
    <scope>IDENTIFICATION</scope>
</reference>